<dbReference type="PROSITE" id="PS51834">
    <property type="entry name" value="DENN_FLCN_SMCR8"/>
    <property type="match status" value="1"/>
</dbReference>
<dbReference type="PANTHER" id="PTHR31441">
    <property type="entry name" value="FOLLICULIN FAMILY MEMBER"/>
    <property type="match status" value="1"/>
</dbReference>
<evidence type="ECO:0000313" key="4">
    <source>
        <dbReference type="Proteomes" id="UP000694720"/>
    </source>
</evidence>
<dbReference type="Proteomes" id="UP000694720">
    <property type="component" value="Unplaced"/>
</dbReference>
<reference evidence="3" key="1">
    <citation type="submission" date="2025-08" db="UniProtKB">
        <authorList>
            <consortium name="Ensembl"/>
        </authorList>
    </citation>
    <scope>IDENTIFICATION</scope>
</reference>
<evidence type="ECO:0000256" key="1">
    <source>
        <dbReference type="SAM" id="MobiDB-lite"/>
    </source>
</evidence>
<dbReference type="AlphaFoldDB" id="A0A8D1B4H1"/>
<dbReference type="GO" id="GO:0005096">
    <property type="term" value="F:GTPase activator activity"/>
    <property type="evidence" value="ECO:0007669"/>
    <property type="project" value="InterPro"/>
</dbReference>
<dbReference type="InterPro" id="IPR037520">
    <property type="entry name" value="Folliculin/SMCR8_longin"/>
</dbReference>
<dbReference type="InterPro" id="IPR021713">
    <property type="entry name" value="Folliculin"/>
</dbReference>
<dbReference type="Pfam" id="PF11704">
    <property type="entry name" value="Folliculin"/>
    <property type="match status" value="1"/>
</dbReference>
<dbReference type="InterPro" id="IPR037521">
    <property type="entry name" value="FLCN/SMCR8_DENN"/>
</dbReference>
<dbReference type="PANTHER" id="PTHR31441:SF2">
    <property type="entry name" value="FOLLICULIN"/>
    <property type="match status" value="1"/>
</dbReference>
<name>A0A8D1B4H1_PIG</name>
<sequence>MNAIVALCHFCELHGPRTLFCTEVLHAPLPQGAGSGDGAGQGDQAEEEEGGIQMSSRVRAHSPAEGASAESSSPGPKKSDMCEGCRSLAAGHPGYISHDKETSIKYVSHQHPNHPQLFSIVRQACVRSLSCEVCPGREGPIFFGDEQHGFVFSHTFFIKDSLARGFQRWYSIIAIMMDRIYLINSWPFLLGRVRGIIDELQGKALKVFEAEQFGCPQRAQRMNTAFTPFLHQRNGNAARSLTSLTDDDSLWACLHTSFAWLLKACGSRLTEKLLEGAPTEDTLVQMEQLAGERAPRLPGLGPRGRLHPATQREAIAEAGSSRFASFSPFPVSFSLTATGEGCRLSLGRDSGRLGAFASLCDVSSRLAFLTVMHPLPFSGRCVANRSSRAGDRTQAAAAVSLTTGPPGTPVLCVLTVEHRTSLHVVAPEPLGIGAALPGLLVCRSVWPGPGALLPSAVRRLPAVHIQGSVPSLSGCVRCAVVQVTGSTPWSCSQVIPGVRGLSSCGGQLVQPEQDLVRTQPRLRICGHTGWPLSGDESSRPVKTARAACVKMYSRGEPGVRVGGGDARVRGSLSGLGLCLAAKVSRGAQSARWVGHSCVTSWLEGTREALCV</sequence>
<gene>
    <name evidence="3" type="primary">FLCN</name>
</gene>
<proteinExistence type="predicted"/>
<evidence type="ECO:0000313" key="3">
    <source>
        <dbReference type="Ensembl" id="ENSSSCP00035043682.1"/>
    </source>
</evidence>
<feature type="region of interest" description="Disordered" evidence="1">
    <location>
        <begin position="32"/>
        <end position="82"/>
    </location>
</feature>
<dbReference type="Ensembl" id="ENSSSCT00035102411.1">
    <property type="protein sequence ID" value="ENSSSCP00035043682.1"/>
    <property type="gene ID" value="ENSSSCG00035075338.1"/>
</dbReference>
<feature type="domain" description="UDENN FLCN/SMCR8-type" evidence="2">
    <location>
        <begin position="86"/>
        <end position="611"/>
    </location>
</feature>
<feature type="compositionally biased region" description="Low complexity" evidence="1">
    <location>
        <begin position="63"/>
        <end position="76"/>
    </location>
</feature>
<protein>
    <submittedName>
        <fullName evidence="3">Folliculin</fullName>
    </submittedName>
</protein>
<accession>A0A8D1B4H1</accession>
<evidence type="ECO:0000259" key="2">
    <source>
        <dbReference type="PROSITE" id="PS51834"/>
    </source>
</evidence>
<organism evidence="3 4">
    <name type="scientific">Sus scrofa</name>
    <name type="common">Pig</name>
    <dbReference type="NCBI Taxonomy" id="9823"/>
    <lineage>
        <taxon>Eukaryota</taxon>
        <taxon>Metazoa</taxon>
        <taxon>Chordata</taxon>
        <taxon>Craniata</taxon>
        <taxon>Vertebrata</taxon>
        <taxon>Euteleostomi</taxon>
        <taxon>Mammalia</taxon>
        <taxon>Eutheria</taxon>
        <taxon>Laurasiatheria</taxon>
        <taxon>Artiodactyla</taxon>
        <taxon>Suina</taxon>
        <taxon>Suidae</taxon>
        <taxon>Sus</taxon>
    </lineage>
</organism>